<reference evidence="1" key="2">
    <citation type="submission" date="2018-03" db="EMBL/GenBank/DDBJ databases">
        <title>The Triticum urartu genome reveals the dynamic nature of wheat genome evolution.</title>
        <authorList>
            <person name="Ling H."/>
            <person name="Ma B."/>
            <person name="Shi X."/>
            <person name="Liu H."/>
            <person name="Dong L."/>
            <person name="Sun H."/>
            <person name="Cao Y."/>
            <person name="Gao Q."/>
            <person name="Zheng S."/>
            <person name="Li Y."/>
            <person name="Yu Y."/>
            <person name="Du H."/>
            <person name="Qi M."/>
            <person name="Li Y."/>
            <person name="Yu H."/>
            <person name="Cui Y."/>
            <person name="Wang N."/>
            <person name="Chen C."/>
            <person name="Wu H."/>
            <person name="Zhao Y."/>
            <person name="Zhang J."/>
            <person name="Li Y."/>
            <person name="Zhou W."/>
            <person name="Zhang B."/>
            <person name="Hu W."/>
            <person name="Eijk M."/>
            <person name="Tang J."/>
            <person name="Witsenboer H."/>
            <person name="Zhao S."/>
            <person name="Li Z."/>
            <person name="Zhang A."/>
            <person name="Wang D."/>
            <person name="Liang C."/>
        </authorList>
    </citation>
    <scope>NUCLEOTIDE SEQUENCE [LARGE SCALE GENOMIC DNA]</scope>
    <source>
        <strain evidence="1">cv. G1812</strain>
    </source>
</reference>
<keyword evidence="2" id="KW-1185">Reference proteome</keyword>
<evidence type="ECO:0000313" key="1">
    <source>
        <dbReference type="EnsemblPlants" id="TuG1812G0300004116.01.T01"/>
    </source>
</evidence>
<name>A0A8R7PVD4_TRIUA</name>
<dbReference type="AlphaFoldDB" id="A0A8R7PVD4"/>
<reference evidence="2" key="1">
    <citation type="journal article" date="2013" name="Nature">
        <title>Draft genome of the wheat A-genome progenitor Triticum urartu.</title>
        <authorList>
            <person name="Ling H.Q."/>
            <person name="Zhao S."/>
            <person name="Liu D."/>
            <person name="Wang J."/>
            <person name="Sun H."/>
            <person name="Zhang C."/>
            <person name="Fan H."/>
            <person name="Li D."/>
            <person name="Dong L."/>
            <person name="Tao Y."/>
            <person name="Gao C."/>
            <person name="Wu H."/>
            <person name="Li Y."/>
            <person name="Cui Y."/>
            <person name="Guo X."/>
            <person name="Zheng S."/>
            <person name="Wang B."/>
            <person name="Yu K."/>
            <person name="Liang Q."/>
            <person name="Yang W."/>
            <person name="Lou X."/>
            <person name="Chen J."/>
            <person name="Feng M."/>
            <person name="Jian J."/>
            <person name="Zhang X."/>
            <person name="Luo G."/>
            <person name="Jiang Y."/>
            <person name="Liu J."/>
            <person name="Wang Z."/>
            <person name="Sha Y."/>
            <person name="Zhang B."/>
            <person name="Wu H."/>
            <person name="Tang D."/>
            <person name="Shen Q."/>
            <person name="Xue P."/>
            <person name="Zou S."/>
            <person name="Wang X."/>
            <person name="Liu X."/>
            <person name="Wang F."/>
            <person name="Yang Y."/>
            <person name="An X."/>
            <person name="Dong Z."/>
            <person name="Zhang K."/>
            <person name="Zhang X."/>
            <person name="Luo M.C."/>
            <person name="Dvorak J."/>
            <person name="Tong Y."/>
            <person name="Wang J."/>
            <person name="Yang H."/>
            <person name="Li Z."/>
            <person name="Wang D."/>
            <person name="Zhang A."/>
            <person name="Wang J."/>
        </authorList>
    </citation>
    <scope>NUCLEOTIDE SEQUENCE</scope>
    <source>
        <strain evidence="2">cv. G1812</strain>
    </source>
</reference>
<evidence type="ECO:0000313" key="2">
    <source>
        <dbReference type="Proteomes" id="UP000015106"/>
    </source>
</evidence>
<organism evidence="1 2">
    <name type="scientific">Triticum urartu</name>
    <name type="common">Red wild einkorn</name>
    <name type="synonym">Crithodium urartu</name>
    <dbReference type="NCBI Taxonomy" id="4572"/>
    <lineage>
        <taxon>Eukaryota</taxon>
        <taxon>Viridiplantae</taxon>
        <taxon>Streptophyta</taxon>
        <taxon>Embryophyta</taxon>
        <taxon>Tracheophyta</taxon>
        <taxon>Spermatophyta</taxon>
        <taxon>Magnoliopsida</taxon>
        <taxon>Liliopsida</taxon>
        <taxon>Poales</taxon>
        <taxon>Poaceae</taxon>
        <taxon>BOP clade</taxon>
        <taxon>Pooideae</taxon>
        <taxon>Triticodae</taxon>
        <taxon>Triticeae</taxon>
        <taxon>Triticinae</taxon>
        <taxon>Triticum</taxon>
    </lineage>
</organism>
<dbReference type="EnsemblPlants" id="TuG1812G0300004116.01.T01">
    <property type="protein sequence ID" value="TuG1812G0300004116.01.T01"/>
    <property type="gene ID" value="TuG1812G0300004116.01"/>
</dbReference>
<dbReference type="Proteomes" id="UP000015106">
    <property type="component" value="Chromosome 3"/>
</dbReference>
<proteinExistence type="predicted"/>
<dbReference type="Gramene" id="TuG1812G0300004116.01.T01">
    <property type="protein sequence ID" value="TuG1812G0300004116.01.T01"/>
    <property type="gene ID" value="TuG1812G0300004116.01"/>
</dbReference>
<reference evidence="1" key="3">
    <citation type="submission" date="2022-06" db="UniProtKB">
        <authorList>
            <consortium name="EnsemblPlants"/>
        </authorList>
    </citation>
    <scope>IDENTIFICATION</scope>
</reference>
<sequence>MWRARHHGRRRLDAPRVHRWRGMHPLSMAAHSHGRTRLLVRLRQQLDVRPLHGRHSQGVPVAMAKLQPATGAASSCWNRGDLLEPAVVHATRSMPRRRKLHPAVKSVASNAIRCRELQACTSELRPATSGAARGEAIFCGCVLVLPNQLCFCWNRCIFLLEPRYFFASTIAQLL</sequence>
<accession>A0A8R7PVD4</accession>
<protein>
    <submittedName>
        <fullName evidence="1">Uncharacterized protein</fullName>
    </submittedName>
</protein>